<feature type="region of interest" description="Disordered" evidence="1">
    <location>
        <begin position="290"/>
        <end position="330"/>
    </location>
</feature>
<evidence type="ECO:0000313" key="4">
    <source>
        <dbReference type="EMBL" id="KAG7845034.1"/>
    </source>
</evidence>
<keyword evidence="2" id="KW-0812">Transmembrane</keyword>
<gene>
    <name evidence="3" type="ORF">KL928_004731</name>
    <name evidence="4" type="ORF">KL940_005359</name>
</gene>
<name>A0AAN6I4U9_PICAN</name>
<dbReference type="Proteomes" id="UP001196530">
    <property type="component" value="Unassembled WGS sequence"/>
</dbReference>
<dbReference type="AlphaFoldDB" id="A0AAN6I4U9"/>
<sequence>MSVTPASLARIQNPSQAATTYLAYVGFVISKSYKNSGSLKFYSQIMRLITALPLLAICLRTTEGAFLKREPAVVPLAKRDATTALTDSVWTTTTGTTTTTFTPYAIDGVTVDASPVTSSATAWVSLDSSGIPYAVTPTVSDSSTTSASPTPTNTAYPTPLAAPPVLRCMNERVPSSSDPLCIANATSFVAGETYWITWNPLYWNPDNDDDGISKVQIRLRAYSEDTNSSAFYTTDYSPNSDGYIALTIDSDWIDEGNDGWVQIVLTPFLDDDDLSSKYSSYEGPAVKLVSSQGSIERVPSDNGSSSSSSSTSTTSSSTSTATSTSSSSSHKSKASVIAPAVVVPVVVVGLVGGLVAYIFMARNRKKVKEQNKTANENLPMESLPRGKEDDHNYDGRSLRTEATGTNPFD</sequence>
<evidence type="ECO:0000313" key="5">
    <source>
        <dbReference type="Proteomes" id="UP001196530"/>
    </source>
</evidence>
<accession>A0AAN6I4U9</accession>
<evidence type="ECO:0000313" key="3">
    <source>
        <dbReference type="EMBL" id="KAG7816689.1"/>
    </source>
</evidence>
<feature type="compositionally biased region" description="Polar residues" evidence="1">
    <location>
        <begin position="400"/>
        <end position="409"/>
    </location>
</feature>
<feature type="transmembrane region" description="Helical" evidence="2">
    <location>
        <begin position="336"/>
        <end position="360"/>
    </location>
</feature>
<dbReference type="Pfam" id="PF14610">
    <property type="entry name" value="Psg1"/>
    <property type="match status" value="1"/>
</dbReference>
<dbReference type="EMBL" id="JAHLVD010000023">
    <property type="protein sequence ID" value="KAG7845034.1"/>
    <property type="molecule type" value="Genomic_DNA"/>
</dbReference>
<keyword evidence="2" id="KW-0472">Membrane</keyword>
<comment type="caution">
    <text evidence="3">The sequence shown here is derived from an EMBL/GenBank/DDBJ whole genome shotgun (WGS) entry which is preliminary data.</text>
</comment>
<proteinExistence type="predicted"/>
<keyword evidence="2" id="KW-1133">Transmembrane helix</keyword>
<dbReference type="GeneID" id="66128782"/>
<reference evidence="3 6" key="1">
    <citation type="journal article" date="2021" name="G3 (Bethesda)">
        <title>Genomic diversity, chromosomal rearrangements, and interspecies hybridization in the ogataea polymorpha species complex.</title>
        <authorList>
            <person name="Hanson S.J."/>
            <person name="Cinneide E.O."/>
            <person name="Salzberg L.I."/>
            <person name="Wolfe K.H."/>
            <person name="McGowan J."/>
            <person name="Fitzpatrick D.A."/>
            <person name="Matlin K."/>
        </authorList>
    </citation>
    <scope>NUCLEOTIDE SEQUENCE</scope>
    <source>
        <strain evidence="4">51-138</strain>
        <strain evidence="3">61-244</strain>
    </source>
</reference>
<feature type="compositionally biased region" description="Low complexity" evidence="1">
    <location>
        <begin position="304"/>
        <end position="330"/>
    </location>
</feature>
<feature type="compositionally biased region" description="Basic and acidic residues" evidence="1">
    <location>
        <begin position="384"/>
        <end position="399"/>
    </location>
</feature>
<evidence type="ECO:0000256" key="2">
    <source>
        <dbReference type="SAM" id="Phobius"/>
    </source>
</evidence>
<dbReference type="EMBL" id="JAHLUX010000010">
    <property type="protein sequence ID" value="KAG7816689.1"/>
    <property type="molecule type" value="Genomic_DNA"/>
</dbReference>
<dbReference type="RefSeq" id="XP_043058223.1">
    <property type="nucleotide sequence ID" value="XM_043205462.1"/>
</dbReference>
<feature type="region of interest" description="Disordered" evidence="1">
    <location>
        <begin position="370"/>
        <end position="409"/>
    </location>
</feature>
<organism evidence="3 5">
    <name type="scientific">Pichia angusta</name>
    <name type="common">Yeast</name>
    <name type="synonym">Hansenula polymorpha</name>
    <dbReference type="NCBI Taxonomy" id="870730"/>
    <lineage>
        <taxon>Eukaryota</taxon>
        <taxon>Fungi</taxon>
        <taxon>Dikarya</taxon>
        <taxon>Ascomycota</taxon>
        <taxon>Saccharomycotina</taxon>
        <taxon>Pichiomycetes</taxon>
        <taxon>Pichiales</taxon>
        <taxon>Pichiaceae</taxon>
        <taxon>Ogataea</taxon>
    </lineage>
</organism>
<evidence type="ECO:0000256" key="1">
    <source>
        <dbReference type="SAM" id="MobiDB-lite"/>
    </source>
</evidence>
<evidence type="ECO:0000313" key="6">
    <source>
        <dbReference type="Proteomes" id="UP001197328"/>
    </source>
</evidence>
<dbReference type="Proteomes" id="UP001197328">
    <property type="component" value="Unassembled WGS sequence"/>
</dbReference>
<evidence type="ECO:0008006" key="7">
    <source>
        <dbReference type="Google" id="ProtNLM"/>
    </source>
</evidence>
<dbReference type="InterPro" id="IPR028000">
    <property type="entry name" value="Pma1"/>
</dbReference>
<protein>
    <recommendedName>
        <fullName evidence="7">Mid2 domain-containing protein</fullName>
    </recommendedName>
</protein>
<keyword evidence="6" id="KW-1185">Reference proteome</keyword>
<feature type="region of interest" description="Disordered" evidence="1">
    <location>
        <begin position="139"/>
        <end position="158"/>
    </location>
</feature>